<organism evidence="1 2">
    <name type="scientific">Shewanella psychrophila</name>
    <dbReference type="NCBI Taxonomy" id="225848"/>
    <lineage>
        <taxon>Bacteria</taxon>
        <taxon>Pseudomonadati</taxon>
        <taxon>Pseudomonadota</taxon>
        <taxon>Gammaproteobacteria</taxon>
        <taxon>Alteromonadales</taxon>
        <taxon>Shewanellaceae</taxon>
        <taxon>Shewanella</taxon>
    </lineage>
</organism>
<dbReference type="InterPro" id="IPR010035">
    <property type="entry name" value="Thi_S"/>
</dbReference>
<evidence type="ECO:0000313" key="1">
    <source>
        <dbReference type="EMBL" id="AQS36353.1"/>
    </source>
</evidence>
<dbReference type="CDD" id="cd00565">
    <property type="entry name" value="Ubl_ThiS"/>
    <property type="match status" value="1"/>
</dbReference>
<sequence>MSHKIPENNISEASIKVMLNDELTVLTNDLSIQSLLLQQNIAANSVAVVCNGQVLPKSRWEGTLCRHGDKFEVFALVAGG</sequence>
<dbReference type="Pfam" id="PF02597">
    <property type="entry name" value="ThiS"/>
    <property type="match status" value="1"/>
</dbReference>
<dbReference type="OrthoDB" id="6388078at2"/>
<protein>
    <submittedName>
        <fullName evidence="1">Sulfur carrier protein ThiS</fullName>
    </submittedName>
</protein>
<dbReference type="EMBL" id="CP014782">
    <property type="protein sequence ID" value="AQS36353.1"/>
    <property type="molecule type" value="Genomic_DNA"/>
</dbReference>
<keyword evidence="2" id="KW-1185">Reference proteome</keyword>
<name>A0A1S6HLG0_9GAMM</name>
<dbReference type="PANTHER" id="PTHR34472">
    <property type="entry name" value="SULFUR CARRIER PROTEIN THIS"/>
    <property type="match status" value="1"/>
</dbReference>
<dbReference type="RefSeq" id="WP_077751680.1">
    <property type="nucleotide sequence ID" value="NZ_CP014782.1"/>
</dbReference>
<dbReference type="InterPro" id="IPR012675">
    <property type="entry name" value="Beta-grasp_dom_sf"/>
</dbReference>
<proteinExistence type="predicted"/>
<gene>
    <name evidence="1" type="ORF">Sps_01181</name>
</gene>
<reference evidence="1 2" key="1">
    <citation type="submission" date="2016-03" db="EMBL/GenBank/DDBJ databases">
        <title>Complete genome sequence of Shewanella psychrophila WP2, a deep sea bacterium isolated from west Pacific sediment.</title>
        <authorList>
            <person name="Xu G."/>
            <person name="Jian H."/>
        </authorList>
    </citation>
    <scope>NUCLEOTIDE SEQUENCE [LARGE SCALE GENOMIC DNA]</scope>
    <source>
        <strain evidence="1 2">WP2</strain>
    </source>
</reference>
<dbReference type="InterPro" id="IPR003749">
    <property type="entry name" value="ThiS/MoaD-like"/>
</dbReference>
<dbReference type="SUPFAM" id="SSF54285">
    <property type="entry name" value="MoaD/ThiS"/>
    <property type="match status" value="1"/>
</dbReference>
<dbReference type="InterPro" id="IPR016155">
    <property type="entry name" value="Mopterin_synth/thiamin_S_b"/>
</dbReference>
<dbReference type="Gene3D" id="3.10.20.30">
    <property type="match status" value="1"/>
</dbReference>
<dbReference type="NCBIfam" id="TIGR01683">
    <property type="entry name" value="thiS"/>
    <property type="match status" value="1"/>
</dbReference>
<accession>A0A1S6HLG0</accession>
<evidence type="ECO:0000313" key="2">
    <source>
        <dbReference type="Proteomes" id="UP000189545"/>
    </source>
</evidence>
<dbReference type="Proteomes" id="UP000189545">
    <property type="component" value="Chromosome"/>
</dbReference>
<dbReference type="AlphaFoldDB" id="A0A1S6HLG0"/>
<dbReference type="KEGG" id="spsw:Sps_01181"/>
<dbReference type="PANTHER" id="PTHR34472:SF1">
    <property type="entry name" value="SULFUR CARRIER PROTEIN THIS"/>
    <property type="match status" value="1"/>
</dbReference>
<dbReference type="STRING" id="225848.Sps_01181"/>